<evidence type="ECO:0000256" key="7">
    <source>
        <dbReference type="ARBA" id="ARBA00023235"/>
    </source>
</evidence>
<keyword evidence="5 8" id="KW-1133">Transmembrane helix</keyword>
<evidence type="ECO:0000256" key="5">
    <source>
        <dbReference type="ARBA" id="ARBA00022989"/>
    </source>
</evidence>
<comment type="subcellular location">
    <subcellularLocation>
        <location evidence="1">Membrane</location>
        <topology evidence="1">Multi-pass membrane protein</topology>
    </subcellularLocation>
</comment>
<feature type="transmembrane region" description="Helical" evidence="8">
    <location>
        <begin position="80"/>
        <end position="97"/>
    </location>
</feature>
<dbReference type="AlphaFoldDB" id="A0A3M8A755"/>
<comment type="pathway">
    <text evidence="2">Carotenoid biosynthesis.</text>
</comment>
<keyword evidence="3 8" id="KW-0812">Transmembrane</keyword>
<dbReference type="GO" id="GO:0045436">
    <property type="term" value="F:lycopene beta cyclase activity"/>
    <property type="evidence" value="ECO:0007669"/>
    <property type="project" value="UniProtKB-ARBA"/>
</dbReference>
<keyword evidence="4" id="KW-0125">Carotenoid biosynthesis</keyword>
<reference evidence="10 11" key="1">
    <citation type="submission" date="2018-10" db="EMBL/GenBank/DDBJ databases">
        <title>Isolation, diversity and antibacterial activity of antinobacteria from the wheat rhizosphere soil.</title>
        <authorList>
            <person name="Sun T."/>
        </authorList>
    </citation>
    <scope>NUCLEOTIDE SEQUENCE [LARGE SCALE GENOMIC DNA]</scope>
    <source>
        <strain evidence="10 11">SJ-23</strain>
    </source>
</reference>
<dbReference type="OrthoDB" id="4411839at2"/>
<dbReference type="EMBL" id="RHHB01000027">
    <property type="protein sequence ID" value="RNB47014.1"/>
    <property type="molecule type" value="Genomic_DNA"/>
</dbReference>
<accession>A0A3M8A755</accession>
<keyword evidence="7" id="KW-0413">Isomerase</keyword>
<protein>
    <submittedName>
        <fullName evidence="10">Lycopene cyclase domain-containing protein</fullName>
    </submittedName>
</protein>
<gene>
    <name evidence="10" type="ORF">EDM22_12765</name>
</gene>
<dbReference type="GO" id="GO:0016020">
    <property type="term" value="C:membrane"/>
    <property type="evidence" value="ECO:0007669"/>
    <property type="project" value="UniProtKB-SubCell"/>
</dbReference>
<keyword evidence="6 8" id="KW-0472">Membrane</keyword>
<sequence length="112" mass="12107">MTYLLISLPFLAAAVVVGLVGLPAGAPARRRRWLAIGVATIALLVLTAVFDTLIIANGIVAYDDAHRVGLAIGLAPVEDFAYPLAGVLLVPAIWTIAHRWSRTRRRNRDVVR</sequence>
<keyword evidence="11" id="KW-1185">Reference proteome</keyword>
<proteinExistence type="predicted"/>
<evidence type="ECO:0000256" key="1">
    <source>
        <dbReference type="ARBA" id="ARBA00004141"/>
    </source>
</evidence>
<evidence type="ECO:0000256" key="4">
    <source>
        <dbReference type="ARBA" id="ARBA00022746"/>
    </source>
</evidence>
<dbReference type="GO" id="GO:0016872">
    <property type="term" value="F:intramolecular lyase activity"/>
    <property type="evidence" value="ECO:0007669"/>
    <property type="project" value="InterPro"/>
</dbReference>
<evidence type="ECO:0000259" key="9">
    <source>
        <dbReference type="Pfam" id="PF18916"/>
    </source>
</evidence>
<feature type="domain" description="Lycopene cyclase" evidence="9">
    <location>
        <begin position="16"/>
        <end position="93"/>
    </location>
</feature>
<evidence type="ECO:0000256" key="8">
    <source>
        <dbReference type="SAM" id="Phobius"/>
    </source>
</evidence>
<dbReference type="RefSeq" id="WP_122937469.1">
    <property type="nucleotide sequence ID" value="NZ_JBHSNT010000069.1"/>
</dbReference>
<dbReference type="InterPro" id="IPR017825">
    <property type="entry name" value="Lycopene_cyclase_dom"/>
</dbReference>
<evidence type="ECO:0000313" key="10">
    <source>
        <dbReference type="EMBL" id="RNB47014.1"/>
    </source>
</evidence>
<dbReference type="GO" id="GO:0016117">
    <property type="term" value="P:carotenoid biosynthetic process"/>
    <property type="evidence" value="ECO:0007669"/>
    <property type="project" value="UniProtKB-KW"/>
</dbReference>
<name>A0A3M8A755_9MICO</name>
<feature type="transmembrane region" description="Helical" evidence="8">
    <location>
        <begin position="6"/>
        <end position="26"/>
    </location>
</feature>
<organism evidence="10 11">
    <name type="scientific">Agromyces tardus</name>
    <dbReference type="NCBI Taxonomy" id="2583849"/>
    <lineage>
        <taxon>Bacteria</taxon>
        <taxon>Bacillati</taxon>
        <taxon>Actinomycetota</taxon>
        <taxon>Actinomycetes</taxon>
        <taxon>Micrococcales</taxon>
        <taxon>Microbacteriaceae</taxon>
        <taxon>Agromyces</taxon>
    </lineage>
</organism>
<evidence type="ECO:0000256" key="3">
    <source>
        <dbReference type="ARBA" id="ARBA00022692"/>
    </source>
</evidence>
<feature type="transmembrane region" description="Helical" evidence="8">
    <location>
        <begin position="33"/>
        <end position="60"/>
    </location>
</feature>
<dbReference type="Proteomes" id="UP000275048">
    <property type="component" value="Unassembled WGS sequence"/>
</dbReference>
<evidence type="ECO:0000313" key="11">
    <source>
        <dbReference type="Proteomes" id="UP000275048"/>
    </source>
</evidence>
<dbReference type="NCBIfam" id="TIGR03462">
    <property type="entry name" value="CarR_dom_SF"/>
    <property type="match status" value="1"/>
</dbReference>
<comment type="caution">
    <text evidence="10">The sequence shown here is derived from an EMBL/GenBank/DDBJ whole genome shotgun (WGS) entry which is preliminary data.</text>
</comment>
<dbReference type="Pfam" id="PF18916">
    <property type="entry name" value="Lycopene_cyc"/>
    <property type="match status" value="1"/>
</dbReference>
<evidence type="ECO:0000256" key="6">
    <source>
        <dbReference type="ARBA" id="ARBA00023136"/>
    </source>
</evidence>
<evidence type="ECO:0000256" key="2">
    <source>
        <dbReference type="ARBA" id="ARBA00004829"/>
    </source>
</evidence>